<organism evidence="5 6">
    <name type="scientific">Flexivirga caeni</name>
    <dbReference type="NCBI Taxonomy" id="2294115"/>
    <lineage>
        <taxon>Bacteria</taxon>
        <taxon>Bacillati</taxon>
        <taxon>Actinomycetota</taxon>
        <taxon>Actinomycetes</taxon>
        <taxon>Micrococcales</taxon>
        <taxon>Dermacoccaceae</taxon>
        <taxon>Flexivirga</taxon>
    </lineage>
</organism>
<dbReference type="Proteomes" id="UP000271678">
    <property type="component" value="Unassembled WGS sequence"/>
</dbReference>
<evidence type="ECO:0000256" key="2">
    <source>
        <dbReference type="ARBA" id="ARBA00022630"/>
    </source>
</evidence>
<sequence length="397" mass="41869">MSDVTVVGGGPVGLMVAYELAQRGVAVQVLERRADIDPTVKAGSVNGAAAQLLRLRGLDVEDPMPERRPEAGWAVPAPRFIGHVGGLKIPPDAVRYDELPEAPVPLMASQQDIQRALLTRLDGLGVDVQRGIDVTGVESADDHVRIITDRGEVTAGWVVGADGGRSTVRKSAGIDFPGVDGVMTGRQMMVRGEGLDELAPGWHQTDTGVYRRMPGAEVILTAEFDGAPEDRDAIITAAEIEGSIRRVTGIEVHISEVLSATRFTDNTRIAERYRAGRVLLAGDAAHVHPPFGGQGLSLGIIDAAELGWRLAAVIRGSDADELLAGYEAERKSSAQRVIDWTLAQIGIMRTDPRSRAAGRLVALLISTPDGATAAVRMLNGEATGTASPEAMSPPAAG</sequence>
<evidence type="ECO:0000256" key="3">
    <source>
        <dbReference type="ARBA" id="ARBA00022827"/>
    </source>
</evidence>
<dbReference type="PANTHER" id="PTHR43004:SF19">
    <property type="entry name" value="BINDING MONOOXYGENASE, PUTATIVE (JCVI)-RELATED"/>
    <property type="match status" value="1"/>
</dbReference>
<dbReference type="Gene3D" id="3.50.50.60">
    <property type="entry name" value="FAD/NAD(P)-binding domain"/>
    <property type="match status" value="1"/>
</dbReference>
<keyword evidence="6" id="KW-1185">Reference proteome</keyword>
<dbReference type="RefSeq" id="WP_123270998.1">
    <property type="nucleotide sequence ID" value="NZ_RJJQ01000007.1"/>
</dbReference>
<feature type="domain" description="FAD-binding" evidence="4">
    <location>
        <begin position="2"/>
        <end position="341"/>
    </location>
</feature>
<dbReference type="InterPro" id="IPR036188">
    <property type="entry name" value="FAD/NAD-bd_sf"/>
</dbReference>
<dbReference type="OrthoDB" id="4246007at2"/>
<keyword evidence="2" id="KW-0285">Flavoprotein</keyword>
<dbReference type="InterPro" id="IPR050641">
    <property type="entry name" value="RIFMO-like"/>
</dbReference>
<dbReference type="Gene3D" id="3.30.70.2450">
    <property type="match status" value="1"/>
</dbReference>
<comment type="cofactor">
    <cofactor evidence="1">
        <name>FAD</name>
        <dbReference type="ChEBI" id="CHEBI:57692"/>
    </cofactor>
</comment>
<proteinExistence type="predicted"/>
<dbReference type="EMBL" id="RJJQ01000007">
    <property type="protein sequence ID" value="RNI22797.1"/>
    <property type="molecule type" value="Genomic_DNA"/>
</dbReference>
<gene>
    <name evidence="5" type="ORF">EFY87_08235</name>
</gene>
<dbReference type="InterPro" id="IPR002938">
    <property type="entry name" value="FAD-bd"/>
</dbReference>
<evidence type="ECO:0000313" key="6">
    <source>
        <dbReference type="Proteomes" id="UP000271678"/>
    </source>
</evidence>
<evidence type="ECO:0000256" key="1">
    <source>
        <dbReference type="ARBA" id="ARBA00001974"/>
    </source>
</evidence>
<dbReference type="AlphaFoldDB" id="A0A3M9MCB7"/>
<reference evidence="5 6" key="1">
    <citation type="submission" date="2018-11" db="EMBL/GenBank/DDBJ databases">
        <title>Draft genome of Simplicispira Flexivirga sp. BO-16.</title>
        <authorList>
            <person name="Im W.T."/>
        </authorList>
    </citation>
    <scope>NUCLEOTIDE SEQUENCE [LARGE SCALE GENOMIC DNA]</scope>
    <source>
        <strain evidence="5 6">BO-16</strain>
    </source>
</reference>
<accession>A0A3M9MCB7</accession>
<evidence type="ECO:0000313" key="5">
    <source>
        <dbReference type="EMBL" id="RNI22797.1"/>
    </source>
</evidence>
<dbReference type="GO" id="GO:0016709">
    <property type="term" value="F:oxidoreductase activity, acting on paired donors, with incorporation or reduction of molecular oxygen, NAD(P)H as one donor, and incorporation of one atom of oxygen"/>
    <property type="evidence" value="ECO:0007669"/>
    <property type="project" value="UniProtKB-ARBA"/>
</dbReference>
<dbReference type="SUPFAM" id="SSF51905">
    <property type="entry name" value="FAD/NAD(P)-binding domain"/>
    <property type="match status" value="1"/>
</dbReference>
<dbReference type="PANTHER" id="PTHR43004">
    <property type="entry name" value="TRK SYSTEM POTASSIUM UPTAKE PROTEIN"/>
    <property type="match status" value="1"/>
</dbReference>
<keyword evidence="3" id="KW-0274">FAD</keyword>
<evidence type="ECO:0000259" key="4">
    <source>
        <dbReference type="Pfam" id="PF01494"/>
    </source>
</evidence>
<dbReference type="PRINTS" id="PR00420">
    <property type="entry name" value="RNGMNOXGNASE"/>
</dbReference>
<comment type="caution">
    <text evidence="5">The sequence shown here is derived from an EMBL/GenBank/DDBJ whole genome shotgun (WGS) entry which is preliminary data.</text>
</comment>
<protein>
    <submittedName>
        <fullName evidence="5">FAD-dependent oxidoreductase</fullName>
    </submittedName>
</protein>
<name>A0A3M9MCB7_9MICO</name>
<dbReference type="Pfam" id="PF01494">
    <property type="entry name" value="FAD_binding_3"/>
    <property type="match status" value="1"/>
</dbReference>
<dbReference type="GO" id="GO:0071949">
    <property type="term" value="F:FAD binding"/>
    <property type="evidence" value="ECO:0007669"/>
    <property type="project" value="InterPro"/>
</dbReference>